<keyword evidence="3" id="KW-1185">Reference proteome</keyword>
<reference evidence="2 3" key="1">
    <citation type="submission" date="2022-11" db="EMBL/GenBank/DDBJ databases">
        <title>Taxonomy of Curtobacterium flaccumfaciens.</title>
        <authorList>
            <person name="Osdaghi E."/>
            <person name="Taghavi S.M."/>
            <person name="Hamidizade M."/>
            <person name="Abachi H."/>
            <person name="Fazliarab A."/>
            <person name="Baeyen S."/>
            <person name="Portier P."/>
            <person name="Van Vaerenbergh J."/>
            <person name="Jacques M.-A."/>
        </authorList>
    </citation>
    <scope>NUCLEOTIDE SEQUENCE [LARGE SCALE GENOMIC DNA]</scope>
    <source>
        <strain evidence="2 3">LMG 3715</strain>
    </source>
</reference>
<name>A0ABT3S6M1_9MICO</name>
<evidence type="ECO:0000313" key="2">
    <source>
        <dbReference type="EMBL" id="MCX2850143.1"/>
    </source>
</evidence>
<dbReference type="Proteomes" id="UP001207276">
    <property type="component" value="Unassembled WGS sequence"/>
</dbReference>
<dbReference type="Gene3D" id="1.10.443.10">
    <property type="entry name" value="Intergrase catalytic core"/>
    <property type="match status" value="1"/>
</dbReference>
<dbReference type="InterPro" id="IPR013762">
    <property type="entry name" value="Integrase-like_cat_sf"/>
</dbReference>
<comment type="caution">
    <text evidence="2">The sequence shown here is derived from an EMBL/GenBank/DDBJ whole genome shotgun (WGS) entry which is preliminary data.</text>
</comment>
<evidence type="ECO:0000256" key="1">
    <source>
        <dbReference type="ARBA" id="ARBA00023172"/>
    </source>
</evidence>
<gene>
    <name evidence="2" type="ORF">ORG12_15795</name>
</gene>
<accession>A0ABT3S6M1</accession>
<proteinExistence type="predicted"/>
<keyword evidence="1" id="KW-0233">DNA recombination</keyword>
<protein>
    <recommendedName>
        <fullName evidence="4">Tyr recombinase domain-containing protein</fullName>
    </recommendedName>
</protein>
<organism evidence="2 3">
    <name type="scientific">Curtobacterium poinsettiae</name>
    <dbReference type="NCBI Taxonomy" id="159612"/>
    <lineage>
        <taxon>Bacteria</taxon>
        <taxon>Bacillati</taxon>
        <taxon>Actinomycetota</taxon>
        <taxon>Actinomycetes</taxon>
        <taxon>Micrococcales</taxon>
        <taxon>Microbacteriaceae</taxon>
        <taxon>Curtobacterium</taxon>
    </lineage>
</organism>
<dbReference type="RefSeq" id="WP_214519467.1">
    <property type="nucleotide sequence ID" value="NZ_CP104934.1"/>
</dbReference>
<dbReference type="InterPro" id="IPR011010">
    <property type="entry name" value="DNA_brk_join_enz"/>
</dbReference>
<evidence type="ECO:0008006" key="4">
    <source>
        <dbReference type="Google" id="ProtNLM"/>
    </source>
</evidence>
<dbReference type="EMBL" id="JAPJDE010000006">
    <property type="protein sequence ID" value="MCX2850143.1"/>
    <property type="molecule type" value="Genomic_DNA"/>
</dbReference>
<evidence type="ECO:0000313" key="3">
    <source>
        <dbReference type="Proteomes" id="UP001207276"/>
    </source>
</evidence>
<sequence>MTLMTADELLEAEARLLPNVVGGEPAVPCGVLVERYVPSMANTWWWHEGRHVFRLWVLSASPNINNVRTFLAMMRALSRMMFYAEQTGLDLDVETLFTDRVIDTFITQGLGPGISDRSRTVYRSRLRAFGEALLRRPPRRRVPPTWGRFGLARPYTPSEVDALFDLPRVQRTPLLQRFATGWIALCIGGGIRSGEVRSIAADDLVTVEGVRCVRVHGPRERVVPLWTRVLPMLDALAEAHPAGPLAANYRPEQRDPMQQHRDRLKIPAWSPRPHTERMRITWTVRLLTAGIHINRFGEYSGTPNFRFADAARLLPDRADHIADDLRLAAGDPK</sequence>
<dbReference type="SUPFAM" id="SSF56349">
    <property type="entry name" value="DNA breaking-rejoining enzymes"/>
    <property type="match status" value="1"/>
</dbReference>